<feature type="compositionally biased region" description="Low complexity" evidence="1">
    <location>
        <begin position="71"/>
        <end position="94"/>
    </location>
</feature>
<keyword evidence="2" id="KW-0282">Flagellum</keyword>
<sequence length="261" mass="26763">MAATFGTHDGIETTLELLRTELPQLEKHQQTLETDLAVVTERLESVRLALRSLEALAPAPLARAATAVPAASSAPSGSSGSVGEQGSEAAQAPAPVAPPRQATEEKPQATRGKKTTGEAKPAGGKATGTRKRTASSAGSKVPRPRTAKKTVAAKKQPAKKTAVVKKEAKATAPKEIPAGAGKAAQATPAEQPKKRASGLTKDVVAHLAKAAAPVKAREVNLALGRDDTNGSINAVRTSLERLVKAGQAHRPGRGLYQATTG</sequence>
<keyword evidence="3" id="KW-1185">Reference proteome</keyword>
<feature type="region of interest" description="Disordered" evidence="1">
    <location>
        <begin position="71"/>
        <end position="198"/>
    </location>
</feature>
<proteinExistence type="predicted"/>
<feature type="compositionally biased region" description="Low complexity" evidence="1">
    <location>
        <begin position="170"/>
        <end position="189"/>
    </location>
</feature>
<keyword evidence="2" id="KW-0969">Cilium</keyword>
<dbReference type="RefSeq" id="WP_209518117.1">
    <property type="nucleotide sequence ID" value="NZ_JAGIOH010000001.1"/>
</dbReference>
<evidence type="ECO:0000256" key="1">
    <source>
        <dbReference type="SAM" id="MobiDB-lite"/>
    </source>
</evidence>
<keyword evidence="2" id="KW-0966">Cell projection</keyword>
<dbReference type="GeneID" id="91573076"/>
<reference evidence="2 3" key="1">
    <citation type="submission" date="2021-03" db="EMBL/GenBank/DDBJ databases">
        <title>Sequencing the genomes of 1000 actinobacteria strains.</title>
        <authorList>
            <person name="Klenk H.-P."/>
        </authorList>
    </citation>
    <scope>NUCLEOTIDE SEQUENCE [LARGE SCALE GENOMIC DNA]</scope>
    <source>
        <strain evidence="2 3">DSM 41480</strain>
    </source>
</reference>
<dbReference type="EMBL" id="JAGIOH010000001">
    <property type="protein sequence ID" value="MBP2406766.1"/>
    <property type="molecule type" value="Genomic_DNA"/>
</dbReference>
<feature type="compositionally biased region" description="Basic residues" evidence="1">
    <location>
        <begin position="142"/>
        <end position="158"/>
    </location>
</feature>
<organism evidence="2 3">
    <name type="scientific">Streptomyces syringium</name>
    <dbReference type="NCBI Taxonomy" id="76729"/>
    <lineage>
        <taxon>Bacteria</taxon>
        <taxon>Bacillati</taxon>
        <taxon>Actinomycetota</taxon>
        <taxon>Actinomycetes</taxon>
        <taxon>Kitasatosporales</taxon>
        <taxon>Streptomycetaceae</taxon>
        <taxon>Streptomyces</taxon>
    </lineage>
</organism>
<evidence type="ECO:0000313" key="2">
    <source>
        <dbReference type="EMBL" id="MBP2406766.1"/>
    </source>
</evidence>
<evidence type="ECO:0000313" key="3">
    <source>
        <dbReference type="Proteomes" id="UP001519291"/>
    </source>
</evidence>
<protein>
    <submittedName>
        <fullName evidence="2">Flagellar capping protein FliD</fullName>
    </submittedName>
</protein>
<dbReference type="Proteomes" id="UP001519291">
    <property type="component" value="Unassembled WGS sequence"/>
</dbReference>
<gene>
    <name evidence="2" type="ORF">JO379_006235</name>
</gene>
<accession>A0ABS4YD86</accession>
<name>A0ABS4YD86_9ACTN</name>
<comment type="caution">
    <text evidence="2">The sequence shown here is derived from an EMBL/GenBank/DDBJ whole genome shotgun (WGS) entry which is preliminary data.</text>
</comment>